<protein>
    <recommendedName>
        <fullName evidence="5">DUF2637 domain-containing protein</fullName>
    </recommendedName>
</protein>
<feature type="transmembrane region" description="Helical" evidence="2">
    <location>
        <begin position="188"/>
        <end position="209"/>
    </location>
</feature>
<keyword evidence="4" id="KW-1185">Reference proteome</keyword>
<keyword evidence="2" id="KW-1133">Transmembrane helix</keyword>
<feature type="compositionally biased region" description="Basic and acidic residues" evidence="1">
    <location>
        <begin position="380"/>
        <end position="414"/>
    </location>
</feature>
<dbReference type="EMBL" id="JBHTIS010000223">
    <property type="protein sequence ID" value="MFD1045163.1"/>
    <property type="molecule type" value="Genomic_DNA"/>
</dbReference>
<evidence type="ECO:0000256" key="1">
    <source>
        <dbReference type="SAM" id="MobiDB-lite"/>
    </source>
</evidence>
<accession>A0ABW3M513</accession>
<name>A0ABW3M513_9PSEU</name>
<feature type="region of interest" description="Disordered" evidence="1">
    <location>
        <begin position="558"/>
        <end position="586"/>
    </location>
</feature>
<proteinExistence type="predicted"/>
<organism evidence="3 4">
    <name type="scientific">Kibdelosporangium lantanae</name>
    <dbReference type="NCBI Taxonomy" id="1497396"/>
    <lineage>
        <taxon>Bacteria</taxon>
        <taxon>Bacillati</taxon>
        <taxon>Actinomycetota</taxon>
        <taxon>Actinomycetes</taxon>
        <taxon>Pseudonocardiales</taxon>
        <taxon>Pseudonocardiaceae</taxon>
        <taxon>Kibdelosporangium</taxon>
    </lineage>
</organism>
<dbReference type="Proteomes" id="UP001597045">
    <property type="component" value="Unassembled WGS sequence"/>
</dbReference>
<keyword evidence="2" id="KW-0812">Transmembrane</keyword>
<evidence type="ECO:0000256" key="2">
    <source>
        <dbReference type="SAM" id="Phobius"/>
    </source>
</evidence>
<feature type="transmembrane region" description="Helical" evidence="2">
    <location>
        <begin position="130"/>
        <end position="153"/>
    </location>
</feature>
<evidence type="ECO:0008006" key="5">
    <source>
        <dbReference type="Google" id="ProtNLM"/>
    </source>
</evidence>
<gene>
    <name evidence="3" type="ORF">ACFQ1S_05930</name>
</gene>
<reference evidence="4" key="1">
    <citation type="journal article" date="2019" name="Int. J. Syst. Evol. Microbiol.">
        <title>The Global Catalogue of Microorganisms (GCM) 10K type strain sequencing project: providing services to taxonomists for standard genome sequencing and annotation.</title>
        <authorList>
            <consortium name="The Broad Institute Genomics Platform"/>
            <consortium name="The Broad Institute Genome Sequencing Center for Infectious Disease"/>
            <person name="Wu L."/>
            <person name="Ma J."/>
        </authorList>
    </citation>
    <scope>NUCLEOTIDE SEQUENCE [LARGE SCALE GENOMIC DNA]</scope>
    <source>
        <strain evidence="4">JCM 31486</strain>
    </source>
</reference>
<comment type="caution">
    <text evidence="3">The sequence shown here is derived from an EMBL/GenBank/DDBJ whole genome shotgun (WGS) entry which is preliminary data.</text>
</comment>
<evidence type="ECO:0000313" key="3">
    <source>
        <dbReference type="EMBL" id="MFD1045163.1"/>
    </source>
</evidence>
<feature type="compositionally biased region" description="Low complexity" evidence="1">
    <location>
        <begin position="566"/>
        <end position="576"/>
    </location>
</feature>
<feature type="transmembrane region" description="Helical" evidence="2">
    <location>
        <begin position="79"/>
        <end position="110"/>
    </location>
</feature>
<evidence type="ECO:0000313" key="4">
    <source>
        <dbReference type="Proteomes" id="UP001597045"/>
    </source>
</evidence>
<feature type="region of interest" description="Disordered" evidence="1">
    <location>
        <begin position="343"/>
        <end position="419"/>
    </location>
</feature>
<sequence>MTTPDNQPKRRAWISVSRRRRLITHAQAVRELATAERDLLDVRQDTARFEDAQRAMAAPVTENANGNEREPKRWPIAKILGTIVISLLVLAGTLIMAAVAIGMQIGFFTARLPESVQTVELPVLHVPLRIPSYAPVSLEAGAWLLTLMVLMLVMCRLRYGRWHRSMLYIASSVAVVNGWHTGRITHDLSTGVAFGALSILGPWIVHLYVQFLRQLVAGDTVTDALADTGNRLATVLRATVQALVMVLRYAVLGVLFHPIRSIKLVRAWSDPANVSVGEGRLGRVWRAELMEHDERLRARLMGVRERIETNTSPRRRSWHRVLSALFGRQGRTRVLADTFRPHERIGHTGEHGPVVSNRPDTPLAGVGDDHRSGGVLTAVRDPDKPANDSTNADRSERSSEQPDVHGDPEGDRSGVRGPFDQRSYLTALNDDEQLLTELNALIDQFGSDDANGDEQSGKTVPDPFTDHHNPTPPTNTEHRSPALTSDDTSERSNDAQSNTTVHTAADTTKTPGPQALIVRHYWLLVDQGTNVQQASRAQIARDLGLKQGTVRRTWNECLRGEHLRPTPHTTNSPSTPANDPATQTND</sequence>
<feature type="compositionally biased region" description="Low complexity" evidence="1">
    <location>
        <begin position="499"/>
        <end position="510"/>
    </location>
</feature>
<keyword evidence="2" id="KW-0472">Membrane</keyword>
<feature type="region of interest" description="Disordered" evidence="1">
    <location>
        <begin position="445"/>
        <end position="511"/>
    </location>
</feature>